<feature type="compositionally biased region" description="Basic and acidic residues" evidence="9">
    <location>
        <begin position="7"/>
        <end position="22"/>
    </location>
</feature>
<gene>
    <name evidence="12" type="ORF">FRACYDRAFT_188671</name>
</gene>
<dbReference type="OrthoDB" id="196264at2759"/>
<dbReference type="PRINTS" id="PR01084">
    <property type="entry name" value="NAHEXCHNGR"/>
</dbReference>
<feature type="transmembrane region" description="Helical" evidence="10">
    <location>
        <begin position="658"/>
        <end position="678"/>
    </location>
</feature>
<dbReference type="GO" id="GO:0015386">
    <property type="term" value="F:potassium:proton antiporter activity"/>
    <property type="evidence" value="ECO:0007669"/>
    <property type="project" value="TreeGrafter"/>
</dbReference>
<keyword evidence="6" id="KW-0406">Ion transport</keyword>
<evidence type="ECO:0000256" key="7">
    <source>
        <dbReference type="ARBA" id="ARBA00023136"/>
    </source>
</evidence>
<dbReference type="GO" id="GO:0005886">
    <property type="term" value="C:plasma membrane"/>
    <property type="evidence" value="ECO:0007669"/>
    <property type="project" value="TreeGrafter"/>
</dbReference>
<keyword evidence="5" id="KW-0915">Sodium</keyword>
<evidence type="ECO:0000313" key="13">
    <source>
        <dbReference type="Proteomes" id="UP000095751"/>
    </source>
</evidence>
<feature type="compositionally biased region" description="Basic residues" evidence="9">
    <location>
        <begin position="23"/>
        <end position="49"/>
    </location>
</feature>
<proteinExistence type="predicted"/>
<keyword evidence="8" id="KW-0739">Sodium transport</keyword>
<dbReference type="GO" id="GO:0098719">
    <property type="term" value="P:sodium ion import across plasma membrane"/>
    <property type="evidence" value="ECO:0007669"/>
    <property type="project" value="TreeGrafter"/>
</dbReference>
<feature type="transmembrane region" description="Helical" evidence="10">
    <location>
        <begin position="544"/>
        <end position="570"/>
    </location>
</feature>
<evidence type="ECO:0000256" key="1">
    <source>
        <dbReference type="ARBA" id="ARBA00004141"/>
    </source>
</evidence>
<keyword evidence="7 10" id="KW-0472">Membrane</keyword>
<evidence type="ECO:0000256" key="9">
    <source>
        <dbReference type="SAM" id="MobiDB-lite"/>
    </source>
</evidence>
<keyword evidence="3 10" id="KW-0812">Transmembrane</keyword>
<feature type="compositionally biased region" description="Polar residues" evidence="9">
    <location>
        <begin position="466"/>
        <end position="477"/>
    </location>
</feature>
<evidence type="ECO:0000256" key="2">
    <source>
        <dbReference type="ARBA" id="ARBA00022448"/>
    </source>
</evidence>
<dbReference type="InParanoid" id="A0A1E7F5Q1"/>
<feature type="transmembrane region" description="Helical" evidence="10">
    <location>
        <begin position="204"/>
        <end position="224"/>
    </location>
</feature>
<keyword evidence="4 10" id="KW-1133">Transmembrane helix</keyword>
<dbReference type="KEGG" id="fcy:FRACYDRAFT_188671"/>
<evidence type="ECO:0000256" key="3">
    <source>
        <dbReference type="ARBA" id="ARBA00022692"/>
    </source>
</evidence>
<feature type="transmembrane region" description="Helical" evidence="10">
    <location>
        <begin position="372"/>
        <end position="401"/>
    </location>
</feature>
<dbReference type="Pfam" id="PF00999">
    <property type="entry name" value="Na_H_Exchanger"/>
    <property type="match status" value="1"/>
</dbReference>
<dbReference type="GO" id="GO:0015385">
    <property type="term" value="F:sodium:proton antiporter activity"/>
    <property type="evidence" value="ECO:0007669"/>
    <property type="project" value="InterPro"/>
</dbReference>
<feature type="region of interest" description="Disordered" evidence="9">
    <location>
        <begin position="1"/>
        <end position="52"/>
    </location>
</feature>
<dbReference type="AlphaFoldDB" id="A0A1E7F5Q1"/>
<keyword evidence="13" id="KW-1185">Reference proteome</keyword>
<reference evidence="12 13" key="1">
    <citation type="submission" date="2016-09" db="EMBL/GenBank/DDBJ databases">
        <title>Extensive genetic diversity and differential bi-allelic expression allows diatom success in the polar Southern Ocean.</title>
        <authorList>
            <consortium name="DOE Joint Genome Institute"/>
            <person name="Mock T."/>
            <person name="Otillar R.P."/>
            <person name="Strauss J."/>
            <person name="Dupont C."/>
            <person name="Frickenhaus S."/>
            <person name="Maumus F."/>
            <person name="Mcmullan M."/>
            <person name="Sanges R."/>
            <person name="Schmutz J."/>
            <person name="Toseland A."/>
            <person name="Valas R."/>
            <person name="Veluchamy A."/>
            <person name="Ward B.J."/>
            <person name="Allen A."/>
            <person name="Barry K."/>
            <person name="Falciatore A."/>
            <person name="Ferrante M."/>
            <person name="Fortunato A.E."/>
            <person name="Gloeckner G."/>
            <person name="Gruber A."/>
            <person name="Hipkin R."/>
            <person name="Janech M."/>
            <person name="Kroth P."/>
            <person name="Leese F."/>
            <person name="Lindquist E."/>
            <person name="Lyon B.R."/>
            <person name="Martin J."/>
            <person name="Mayer C."/>
            <person name="Parker M."/>
            <person name="Quesneville H."/>
            <person name="Raymond J."/>
            <person name="Uhlig C."/>
            <person name="Valentin K.U."/>
            <person name="Worden A.Z."/>
            <person name="Armbrust E.V."/>
            <person name="Bowler C."/>
            <person name="Green B."/>
            <person name="Moulton V."/>
            <person name="Van Oosterhout C."/>
            <person name="Grigoriev I."/>
        </authorList>
    </citation>
    <scope>NUCLEOTIDE SEQUENCE [LARGE SCALE GENOMIC DNA]</scope>
    <source>
        <strain evidence="12 13">CCMP1102</strain>
    </source>
</reference>
<feature type="compositionally biased region" description="Acidic residues" evidence="9">
    <location>
        <begin position="715"/>
        <end position="726"/>
    </location>
</feature>
<dbReference type="PANTHER" id="PTHR10110">
    <property type="entry name" value="SODIUM/HYDROGEN EXCHANGER"/>
    <property type="match status" value="1"/>
</dbReference>
<keyword evidence="2" id="KW-0813">Transport</keyword>
<feature type="transmembrane region" description="Helical" evidence="10">
    <location>
        <begin position="334"/>
        <end position="352"/>
    </location>
</feature>
<evidence type="ECO:0000256" key="4">
    <source>
        <dbReference type="ARBA" id="ARBA00022989"/>
    </source>
</evidence>
<feature type="transmembrane region" description="Helical" evidence="10">
    <location>
        <begin position="265"/>
        <end position="284"/>
    </location>
</feature>
<evidence type="ECO:0000313" key="12">
    <source>
        <dbReference type="EMBL" id="OEU13487.1"/>
    </source>
</evidence>
<feature type="transmembrane region" description="Helical" evidence="10">
    <location>
        <begin position="619"/>
        <end position="638"/>
    </location>
</feature>
<protein>
    <submittedName>
        <fullName evidence="12">Na_H_Exchanger-domain-containing protein</fullName>
    </submittedName>
</protein>
<evidence type="ECO:0000256" key="10">
    <source>
        <dbReference type="SAM" id="Phobius"/>
    </source>
</evidence>
<dbReference type="GO" id="GO:0051453">
    <property type="term" value="P:regulation of intracellular pH"/>
    <property type="evidence" value="ECO:0007669"/>
    <property type="project" value="TreeGrafter"/>
</dbReference>
<feature type="region of interest" description="Disordered" evidence="9">
    <location>
        <begin position="458"/>
        <end position="495"/>
    </location>
</feature>
<feature type="transmembrane region" description="Helical" evidence="10">
    <location>
        <begin position="514"/>
        <end position="538"/>
    </location>
</feature>
<dbReference type="PANTHER" id="PTHR10110:SF187">
    <property type="entry name" value="SODIUM_HYDROGEN EXCHANGER"/>
    <property type="match status" value="1"/>
</dbReference>
<comment type="subcellular location">
    <subcellularLocation>
        <location evidence="1">Membrane</location>
        <topology evidence="1">Multi-pass membrane protein</topology>
    </subcellularLocation>
</comment>
<feature type="transmembrane region" description="Helical" evidence="10">
    <location>
        <begin position="304"/>
        <end position="322"/>
    </location>
</feature>
<evidence type="ECO:0000256" key="8">
    <source>
        <dbReference type="ARBA" id="ARBA00023201"/>
    </source>
</evidence>
<sequence length="754" mass="83498">MSGGNSKRKDLQKKTKGSDNKFKFNRKHHHQRKNNQDRKHKKDSLRKRIGTNDEIGPLPVVQNINDDNIPLARLSVGSFLHASDALLCRESIIDYVINATDLKDECDGLKKAYTTNCVADEQNEEPEAPLGSSSDAADMISNILNDPTSVEARTCCTSILNTFHENCSVDEEEELSDKRLFVGVAVVAFCGLVKSLIRNFRIRFLPEAAGCILVGVSAGYILTFYPHHDISFDGNWFLRIMVPPIVFEAALSIDKRSFSRHIVPILLYAVIGTLIATGVTAIVVHEGSKLLHRFCETIPYPEALAFGALISSIDPIAVLSVLSNMGMTDKDTIYVVIFGESLLNDGVAIVLFETLVHFLDDNMIVDGNAVTAAAIHFMVVFMGSLLIGIAYGLCCTLYYWIMIGCQTPLVEVLMFCCWALLPYYVCDGIEWSGIVAVVAAGFIMDIYVVGTENSGEATNDDIDQNGMLNESSSSFTDYDSDNKKNDKGRRRKGQVRRPIFSKEGLLSRKAKTHVVFVTEIIATMMETAIFAYLGLFLFSSRYHWNFYHVVIAITGCCLSRAVMIPSLSLIANWITRMQQSGAICRSQEQTHQSDYPDTPTSKNRPNLAAGVIIDSKMQLVLWFAGLRGAMSFALVEHIPQYDAVSGEGTRFKSELKAMTSACIIFTVFILGGGTFYVTEALGLSPKSKSESKSDHQMEMIGLLSSTNSTDTTEDRAEEIDGEEPIPEYDQNGTTPSKNLRRPGRPVRRQRKLVC</sequence>
<dbReference type="InterPro" id="IPR006153">
    <property type="entry name" value="Cation/H_exchanger_TM"/>
</dbReference>
<feature type="transmembrane region" description="Helical" evidence="10">
    <location>
        <begin position="431"/>
        <end position="449"/>
    </location>
</feature>
<feature type="domain" description="Cation/H+ exchanger transmembrane" evidence="11">
    <location>
        <begin position="188"/>
        <end position="449"/>
    </location>
</feature>
<feature type="transmembrane region" description="Helical" evidence="10">
    <location>
        <begin position="236"/>
        <end position="253"/>
    </location>
</feature>
<dbReference type="Proteomes" id="UP000095751">
    <property type="component" value="Unassembled WGS sequence"/>
</dbReference>
<dbReference type="Gene3D" id="6.10.140.1330">
    <property type="match status" value="1"/>
</dbReference>
<dbReference type="EMBL" id="KV784361">
    <property type="protein sequence ID" value="OEU13487.1"/>
    <property type="molecule type" value="Genomic_DNA"/>
</dbReference>
<evidence type="ECO:0000259" key="11">
    <source>
        <dbReference type="Pfam" id="PF00999"/>
    </source>
</evidence>
<feature type="region of interest" description="Disordered" evidence="9">
    <location>
        <begin position="702"/>
        <end position="754"/>
    </location>
</feature>
<dbReference type="InterPro" id="IPR004709">
    <property type="entry name" value="NaH_exchanger"/>
</dbReference>
<evidence type="ECO:0000256" key="6">
    <source>
        <dbReference type="ARBA" id="ARBA00023065"/>
    </source>
</evidence>
<dbReference type="InterPro" id="IPR018422">
    <property type="entry name" value="Cation/H_exchanger_CPA1"/>
</dbReference>
<evidence type="ECO:0000256" key="5">
    <source>
        <dbReference type="ARBA" id="ARBA00023053"/>
    </source>
</evidence>
<organism evidence="12 13">
    <name type="scientific">Fragilariopsis cylindrus CCMP1102</name>
    <dbReference type="NCBI Taxonomy" id="635003"/>
    <lineage>
        <taxon>Eukaryota</taxon>
        <taxon>Sar</taxon>
        <taxon>Stramenopiles</taxon>
        <taxon>Ochrophyta</taxon>
        <taxon>Bacillariophyta</taxon>
        <taxon>Bacillariophyceae</taxon>
        <taxon>Bacillariophycidae</taxon>
        <taxon>Bacillariales</taxon>
        <taxon>Bacillariaceae</taxon>
        <taxon>Fragilariopsis</taxon>
    </lineage>
</organism>
<feature type="compositionally biased region" description="Basic residues" evidence="9">
    <location>
        <begin position="738"/>
        <end position="754"/>
    </location>
</feature>
<name>A0A1E7F5Q1_9STRA</name>
<feature type="compositionally biased region" description="Basic residues" evidence="9">
    <location>
        <begin position="486"/>
        <end position="495"/>
    </location>
</feature>
<accession>A0A1E7F5Q1</accession>
<feature type="transmembrane region" description="Helical" evidence="10">
    <location>
        <begin position="408"/>
        <end position="425"/>
    </location>
</feature>